<comment type="cofactor">
    <cofactor evidence="1">
        <name>FAD</name>
        <dbReference type="ChEBI" id="CHEBI:57692"/>
    </cofactor>
</comment>
<organism evidence="8 9">
    <name type="scientific">Trueperella pecoris</name>
    <dbReference type="NCBI Taxonomy" id="2733571"/>
    <lineage>
        <taxon>Bacteria</taxon>
        <taxon>Bacillati</taxon>
        <taxon>Actinomycetota</taxon>
        <taxon>Actinomycetes</taxon>
        <taxon>Actinomycetales</taxon>
        <taxon>Actinomycetaceae</taxon>
        <taxon>Trueperella</taxon>
    </lineage>
</organism>
<evidence type="ECO:0000259" key="7">
    <source>
        <dbReference type="Pfam" id="PF07976"/>
    </source>
</evidence>
<keyword evidence="4" id="KW-0274">FAD</keyword>
<dbReference type="GO" id="GO:0071949">
    <property type="term" value="F:FAD binding"/>
    <property type="evidence" value="ECO:0007669"/>
    <property type="project" value="InterPro"/>
</dbReference>
<evidence type="ECO:0000259" key="6">
    <source>
        <dbReference type="Pfam" id="PF01494"/>
    </source>
</evidence>
<dbReference type="Gene3D" id="3.30.9.10">
    <property type="entry name" value="D-Amino Acid Oxidase, subunit A, domain 2"/>
    <property type="match status" value="1"/>
</dbReference>
<dbReference type="CDD" id="cd02979">
    <property type="entry name" value="PHOX_C"/>
    <property type="match status" value="1"/>
</dbReference>
<dbReference type="InterPro" id="IPR036188">
    <property type="entry name" value="FAD/NAD-bd_sf"/>
</dbReference>
<accession>A0A7M1QWP1</accession>
<dbReference type="RefSeq" id="WP_197551249.1">
    <property type="nucleotide sequence ID" value="NZ_CP063213.1"/>
</dbReference>
<evidence type="ECO:0000256" key="3">
    <source>
        <dbReference type="ARBA" id="ARBA00022630"/>
    </source>
</evidence>
<dbReference type="SUPFAM" id="SSF52833">
    <property type="entry name" value="Thioredoxin-like"/>
    <property type="match status" value="1"/>
</dbReference>
<dbReference type="AlphaFoldDB" id="A0A7M1QWP1"/>
<sequence length="632" mass="71358">MKFHHHGYVSTNPRHKAAAGFGLERWQAPEPPHPEMPENMDVLIVGTGPAGMMTAASLSVYDDINTVIIDKRPHRLVLGQADGIQPRTTETFEAFGFRKEIVAEAYQITETAFWNDDPDNPGNIIRTGWTDDDATGISEFEHIIVNQARVLDYFAEFMYNQPAKMRPHYGWEFLDLKVGEGSEEYPVRVELRGTGEWNMGEEVTVNAKYVVGTDGAQSGVRRCIGATHKGKVSYHAWGVADVIARTDFPDIRTKCIIHSAAGSSLHIPREGGYLFRTYVDLGEVAEDDNHKVRQTPLDTILKKCNDIFTPYTIDVQDTAWWSVYEVAHRVTQRFDDVLPENKETQTPRVFIEGDACHTHSAKAGQGMNVSMQDGFNLGWKLGQVLRGYSSPELLHTYNAERQQIAQDLIDFDLEWSARMANPVGEGIEEFYLKTAEFPFGFMTEYPAGLLVSGEAKQELATGYPLGKRFKSVEVTRRADATYPHLGHLHAADGRWRIYVFADQASPKDKESKTAKFAEWLEKDPASPVVRHTREGDDADTLFDVKVIYQQKHREFDITDAPAAFRPKTGPYQVEDWNQVFSVHPKIDIFDERGISRDGAIVVVRPDMYVAHITSLEDTQSLTDFFDPIFDLS</sequence>
<dbReference type="Gene3D" id="3.50.50.60">
    <property type="entry name" value="FAD/NAD(P)-binding domain"/>
    <property type="match status" value="1"/>
</dbReference>
<evidence type="ECO:0000256" key="2">
    <source>
        <dbReference type="ARBA" id="ARBA00007801"/>
    </source>
</evidence>
<dbReference type="SUPFAM" id="SSF51905">
    <property type="entry name" value="FAD/NAD(P)-binding domain"/>
    <property type="match status" value="1"/>
</dbReference>
<dbReference type="PRINTS" id="PR00420">
    <property type="entry name" value="RNGMNOXGNASE"/>
</dbReference>
<feature type="domain" description="FAD-binding" evidence="6">
    <location>
        <begin position="40"/>
        <end position="411"/>
    </location>
</feature>
<dbReference type="GO" id="GO:0016709">
    <property type="term" value="F:oxidoreductase activity, acting on paired donors, with incorporation or reduction of molecular oxygen, NAD(P)H as one donor, and incorporation of one atom of oxygen"/>
    <property type="evidence" value="ECO:0007669"/>
    <property type="project" value="UniProtKB-ARBA"/>
</dbReference>
<dbReference type="InterPro" id="IPR012941">
    <property type="entry name" value="Phe_hydrox_C_dim_dom"/>
</dbReference>
<dbReference type="SUPFAM" id="SSF54373">
    <property type="entry name" value="FAD-linked reductases, C-terminal domain"/>
    <property type="match status" value="1"/>
</dbReference>
<dbReference type="PANTHER" id="PTHR43004:SF19">
    <property type="entry name" value="BINDING MONOOXYGENASE, PUTATIVE (JCVI)-RELATED"/>
    <property type="match status" value="1"/>
</dbReference>
<evidence type="ECO:0000256" key="1">
    <source>
        <dbReference type="ARBA" id="ARBA00001974"/>
    </source>
</evidence>
<keyword evidence="8" id="KW-0503">Monooxygenase</keyword>
<keyword evidence="9" id="KW-1185">Reference proteome</keyword>
<keyword evidence="5" id="KW-0560">Oxidoreductase</keyword>
<keyword evidence="3" id="KW-0285">Flavoprotein</keyword>
<evidence type="ECO:0000313" key="9">
    <source>
        <dbReference type="Proteomes" id="UP000595053"/>
    </source>
</evidence>
<dbReference type="Gene3D" id="3.40.30.20">
    <property type="match status" value="1"/>
</dbReference>
<gene>
    <name evidence="8" type="ORF">INS88_00555</name>
</gene>
<reference evidence="8 9" key="1">
    <citation type="submission" date="2020-10" db="EMBL/GenBank/DDBJ databases">
        <title>Trueperella pecoris sp. nov. isolated from bovine and porcine specimens.</title>
        <authorList>
            <person name="Schoenecker L."/>
            <person name="Schnydrig P."/>
            <person name="Brodard I."/>
            <person name="Thomann A."/>
            <person name="Hemphill A."/>
            <person name="Rodriguez-Campos S."/>
            <person name="Perreten V."/>
            <person name="Jores J."/>
            <person name="Kittl S."/>
        </authorList>
    </citation>
    <scope>NUCLEOTIDE SEQUENCE [LARGE SCALE GENOMIC DNA]</scope>
    <source>
        <strain evidence="8 9">15A0121</strain>
    </source>
</reference>
<evidence type="ECO:0000313" key="8">
    <source>
        <dbReference type="EMBL" id="QOR45765.1"/>
    </source>
</evidence>
<dbReference type="Pfam" id="PF07976">
    <property type="entry name" value="Phe_hydrox_dim"/>
    <property type="match status" value="1"/>
</dbReference>
<dbReference type="InterPro" id="IPR002938">
    <property type="entry name" value="FAD-bd"/>
</dbReference>
<dbReference type="InterPro" id="IPR050641">
    <property type="entry name" value="RIFMO-like"/>
</dbReference>
<dbReference type="InterPro" id="IPR038220">
    <property type="entry name" value="PHOX_C_sf"/>
</dbReference>
<evidence type="ECO:0000256" key="5">
    <source>
        <dbReference type="ARBA" id="ARBA00023002"/>
    </source>
</evidence>
<dbReference type="Pfam" id="PF01494">
    <property type="entry name" value="FAD_binding_3"/>
    <property type="match status" value="1"/>
</dbReference>
<dbReference type="InterPro" id="IPR036249">
    <property type="entry name" value="Thioredoxin-like_sf"/>
</dbReference>
<name>A0A7M1QWP1_9ACTO</name>
<proteinExistence type="inferred from homology"/>
<dbReference type="PANTHER" id="PTHR43004">
    <property type="entry name" value="TRK SYSTEM POTASSIUM UPTAKE PROTEIN"/>
    <property type="match status" value="1"/>
</dbReference>
<dbReference type="EMBL" id="CP063213">
    <property type="protein sequence ID" value="QOR45765.1"/>
    <property type="molecule type" value="Genomic_DNA"/>
</dbReference>
<feature type="domain" description="Phenol hydroxylase-like C-terminal dimerisation" evidence="7">
    <location>
        <begin position="444"/>
        <end position="628"/>
    </location>
</feature>
<protein>
    <submittedName>
        <fullName evidence="8">FAD-dependent monooxygenase</fullName>
    </submittedName>
</protein>
<dbReference type="NCBIfam" id="NF006144">
    <property type="entry name" value="PRK08294.1"/>
    <property type="match status" value="1"/>
</dbReference>
<comment type="similarity">
    <text evidence="2">Belongs to the PheA/TfdB FAD monooxygenase family.</text>
</comment>
<evidence type="ECO:0000256" key="4">
    <source>
        <dbReference type="ARBA" id="ARBA00022827"/>
    </source>
</evidence>
<dbReference type="Proteomes" id="UP000595053">
    <property type="component" value="Chromosome"/>
</dbReference>